<evidence type="ECO:0000313" key="1">
    <source>
        <dbReference type="EMBL" id="WBW63015.1"/>
    </source>
</evidence>
<gene>
    <name evidence="1" type="ORF">OR613_08960</name>
</gene>
<dbReference type="EMBL" id="CP112887">
    <property type="protein sequence ID" value="WBW63015.1"/>
    <property type="molecule type" value="Genomic_DNA"/>
</dbReference>
<dbReference type="Proteomes" id="UP001210130">
    <property type="component" value="Chromosome"/>
</dbReference>
<dbReference type="AlphaFoldDB" id="A0AAJ5QZ07"/>
<keyword evidence="2" id="KW-1185">Reference proteome</keyword>
<organism evidence="1 2">
    <name type="scientific">Klebsiella electrica</name>
    <dbReference type="NCBI Taxonomy" id="1259973"/>
    <lineage>
        <taxon>Bacteria</taxon>
        <taxon>Pseudomonadati</taxon>
        <taxon>Pseudomonadota</taxon>
        <taxon>Gammaproteobacteria</taxon>
        <taxon>Enterobacterales</taxon>
        <taxon>Enterobacteriaceae</taxon>
        <taxon>Klebsiella/Raoultella group</taxon>
        <taxon>Klebsiella</taxon>
    </lineage>
</organism>
<protein>
    <submittedName>
        <fullName evidence="1">Uncharacterized protein</fullName>
    </submittedName>
</protein>
<name>A0AAJ5QZ07_9ENTR</name>
<evidence type="ECO:0000313" key="2">
    <source>
        <dbReference type="Proteomes" id="UP001210130"/>
    </source>
</evidence>
<accession>A0AAJ5QZ07</accession>
<proteinExistence type="predicted"/>
<reference evidence="1 2" key="1">
    <citation type="journal article" date="2023" name="Microbiol. Resour. Announc.">
        <title>Complete Genome Sequence of the First Colistin-Resistant Raoultella electrica Strain.</title>
        <authorList>
            <person name="Aldeia C."/>
            <person name="Campos-Madueno E.I."/>
            <person name="Sendi P."/>
            <person name="Endimiani A."/>
        </authorList>
    </citation>
    <scope>NUCLEOTIDE SEQUENCE [LARGE SCALE GENOMIC DNA]</scope>
    <source>
        <strain evidence="1 2">S2-IND-01-C</strain>
    </source>
</reference>
<sequence length="49" mass="5042">MMLSEKLPSSLTASQQALAAQGDAESFNAGHHGLSVRFPGGSLLLTSAR</sequence>